<dbReference type="InterPro" id="IPR021216">
    <property type="entry name" value="DUF2722"/>
</dbReference>
<feature type="region of interest" description="Disordered" evidence="1">
    <location>
        <begin position="572"/>
        <end position="600"/>
    </location>
</feature>
<feature type="region of interest" description="Disordered" evidence="1">
    <location>
        <begin position="1"/>
        <end position="151"/>
    </location>
</feature>
<feature type="compositionally biased region" description="Polar residues" evidence="1">
    <location>
        <begin position="129"/>
        <end position="142"/>
    </location>
</feature>
<dbReference type="Pfam" id="PF10846">
    <property type="entry name" value="DUF2722"/>
    <property type="match status" value="1"/>
</dbReference>
<feature type="compositionally biased region" description="Basic and acidic residues" evidence="1">
    <location>
        <begin position="82"/>
        <end position="95"/>
    </location>
</feature>
<feature type="compositionally biased region" description="Polar residues" evidence="1">
    <location>
        <begin position="442"/>
        <end position="457"/>
    </location>
</feature>
<protein>
    <submittedName>
        <fullName evidence="2">Uncharacterized protein</fullName>
    </submittedName>
</protein>
<feature type="compositionally biased region" description="Basic and acidic residues" evidence="1">
    <location>
        <begin position="243"/>
        <end position="256"/>
    </location>
</feature>
<feature type="compositionally biased region" description="Basic and acidic residues" evidence="1">
    <location>
        <begin position="1"/>
        <end position="11"/>
    </location>
</feature>
<evidence type="ECO:0000313" key="2">
    <source>
        <dbReference type="EMBL" id="KAH3677024.1"/>
    </source>
</evidence>
<name>A0A9P8PTH8_9ASCO</name>
<comment type="caution">
    <text evidence="2">The sequence shown here is derived from an EMBL/GenBank/DDBJ whole genome shotgun (WGS) entry which is preliminary data.</text>
</comment>
<dbReference type="AlphaFoldDB" id="A0A9P8PTH8"/>
<feature type="region of interest" description="Disordered" evidence="1">
    <location>
        <begin position="284"/>
        <end position="337"/>
    </location>
</feature>
<feature type="compositionally biased region" description="Polar residues" evidence="1">
    <location>
        <begin position="284"/>
        <end position="303"/>
    </location>
</feature>
<feature type="compositionally biased region" description="Low complexity" evidence="1">
    <location>
        <begin position="66"/>
        <end position="81"/>
    </location>
</feature>
<sequence>MSPKKREDVEKSSPSSSSISSVPSVSSSSSRVSKDKGKSKFGALGRFVRSHTKNKSLSHIINPTPLSASLSSEENASSADSFRAKATQEEQDSSRKMTSVKHPTEIIIEDESSVSNSDISDIEGHSTQKKTSTTEDILQQPKNRSRNSKDTLEIPGRISKLFEDLLGVTVTDWPFSEGLLESLITFKMEQEKTKRESLRLNNTQQALELLNSAISYNIPTHMIPQIFCSGTIPQELCQNEDKAQLPEKGQEEESRKNQSRTSVFKVDIPQPTNFEFLHWQNPEQTINSTSDGAPTGTTGTLSTKLEDKKRKHSDGSVKNIPLTPVQTHSHRRNQSEANASRLKTFYQSNSNINQQNTTSLNHPYHSLSKSVITGGQTPLEGRRKSQLQDLHKSSLEYHNQIPQNHHHVIEHSQQHQRQHHQQHQGLQQPNQTRQEYQDKRISYNSHAGSHTTPQNDLNPRFRPQHSQQSSPYYRNMPITYEFPYIPPRPIENQQIPNQSLYNQQLQRHQHNLSSNTHQSTHPSLLPSAYVGSPYANAQISPNNNDRLQHSITPTTIRRHDLNQLHQTPQQIYPTQPLEPTNLKGKSDVNFLISTPNNPPK</sequence>
<dbReference type="EMBL" id="JAEUBF010000556">
    <property type="protein sequence ID" value="KAH3677024.1"/>
    <property type="molecule type" value="Genomic_DNA"/>
</dbReference>
<keyword evidence="3" id="KW-1185">Reference proteome</keyword>
<reference evidence="2" key="2">
    <citation type="submission" date="2021-01" db="EMBL/GenBank/DDBJ databases">
        <authorList>
            <person name="Schikora-Tamarit M.A."/>
        </authorList>
    </citation>
    <scope>NUCLEOTIDE SEQUENCE</scope>
    <source>
        <strain evidence="2">CBS6341</strain>
    </source>
</reference>
<evidence type="ECO:0000313" key="3">
    <source>
        <dbReference type="Proteomes" id="UP000769528"/>
    </source>
</evidence>
<feature type="compositionally biased region" description="Low complexity" evidence="1">
    <location>
        <begin position="12"/>
        <end position="31"/>
    </location>
</feature>
<feature type="compositionally biased region" description="Polar residues" evidence="1">
    <location>
        <begin position="367"/>
        <end position="376"/>
    </location>
</feature>
<evidence type="ECO:0000256" key="1">
    <source>
        <dbReference type="SAM" id="MobiDB-lite"/>
    </source>
</evidence>
<feature type="region of interest" description="Disordered" evidence="1">
    <location>
        <begin position="243"/>
        <end position="265"/>
    </location>
</feature>
<proteinExistence type="predicted"/>
<gene>
    <name evidence="2" type="ORF">WICMUC_001930</name>
</gene>
<dbReference type="OrthoDB" id="3981302at2759"/>
<dbReference type="Proteomes" id="UP000769528">
    <property type="component" value="Unassembled WGS sequence"/>
</dbReference>
<accession>A0A9P8PTH8</accession>
<reference evidence="2" key="1">
    <citation type="journal article" date="2021" name="Open Biol.">
        <title>Shared evolutionary footprints suggest mitochondrial oxidative damage underlies multiple complex I losses in fungi.</title>
        <authorList>
            <person name="Schikora-Tamarit M.A."/>
            <person name="Marcet-Houben M."/>
            <person name="Nosek J."/>
            <person name="Gabaldon T."/>
        </authorList>
    </citation>
    <scope>NUCLEOTIDE SEQUENCE</scope>
    <source>
        <strain evidence="2">CBS6341</strain>
    </source>
</reference>
<feature type="region of interest" description="Disordered" evidence="1">
    <location>
        <begin position="353"/>
        <end position="389"/>
    </location>
</feature>
<organism evidence="2 3">
    <name type="scientific">Wickerhamomyces mucosus</name>
    <dbReference type="NCBI Taxonomy" id="1378264"/>
    <lineage>
        <taxon>Eukaryota</taxon>
        <taxon>Fungi</taxon>
        <taxon>Dikarya</taxon>
        <taxon>Ascomycota</taxon>
        <taxon>Saccharomycotina</taxon>
        <taxon>Saccharomycetes</taxon>
        <taxon>Phaffomycetales</taxon>
        <taxon>Wickerhamomycetaceae</taxon>
        <taxon>Wickerhamomyces</taxon>
    </lineage>
</organism>
<feature type="compositionally biased region" description="Polar residues" evidence="1">
    <location>
        <begin position="591"/>
        <end position="600"/>
    </location>
</feature>
<feature type="region of interest" description="Disordered" evidence="1">
    <location>
        <begin position="408"/>
        <end position="474"/>
    </location>
</feature>